<sequence>MTDTTDTKDAAKTETETKTVEKSFRGISERLAAHYLTNLGGERVEEDRVVGDDWEATLSSKKVDIGPTLDITEVTLVFEGDAETLDPLIEQFSQKAMRAGG</sequence>
<dbReference type="Gene3D" id="3.30.1370.80">
    <property type="entry name" value="Molybdopterin cofactor biosynthesis MoaD-related, C-terminal domain"/>
    <property type="match status" value="1"/>
</dbReference>
<evidence type="ECO:0000313" key="4">
    <source>
        <dbReference type="Proteomes" id="UP000054387"/>
    </source>
</evidence>
<name>A0A0W1R6I9_9EURY</name>
<evidence type="ECO:0000256" key="1">
    <source>
        <dbReference type="SAM" id="MobiDB-lite"/>
    </source>
</evidence>
<evidence type="ECO:0000313" key="3">
    <source>
        <dbReference type="EMBL" id="KTG09110.1"/>
    </source>
</evidence>
<proteinExistence type="predicted"/>
<feature type="domain" description="Molybdopterin cofactor biosynthesis MoaD-related C-terminal" evidence="2">
    <location>
        <begin position="21"/>
        <end position="101"/>
    </location>
</feature>
<accession>A0A0W1R6I9</accession>
<evidence type="ECO:0000259" key="2">
    <source>
        <dbReference type="Pfam" id="PF09189"/>
    </source>
</evidence>
<gene>
    <name evidence="3" type="ORF">AUR64_15035</name>
</gene>
<dbReference type="OrthoDB" id="263424at2157"/>
<dbReference type="InterPro" id="IPR015272">
    <property type="entry name" value="MoadD_C"/>
</dbReference>
<dbReference type="Proteomes" id="UP000054387">
    <property type="component" value="Unassembled WGS sequence"/>
</dbReference>
<dbReference type="Pfam" id="PF09189">
    <property type="entry name" value="MoaD_arch"/>
    <property type="match status" value="1"/>
</dbReference>
<dbReference type="AlphaFoldDB" id="A0A0W1R6I9"/>
<feature type="region of interest" description="Disordered" evidence="1">
    <location>
        <begin position="1"/>
        <end position="21"/>
    </location>
</feature>
<comment type="caution">
    <text evidence="3">The sequence shown here is derived from an EMBL/GenBank/DDBJ whole genome shotgun (WGS) entry which is preliminary data.</text>
</comment>
<keyword evidence="4" id="KW-1185">Reference proteome</keyword>
<organism evidence="3 4">
    <name type="scientific">Haloprofundus marisrubri</name>
    <dbReference type="NCBI Taxonomy" id="1514971"/>
    <lineage>
        <taxon>Archaea</taxon>
        <taxon>Methanobacteriati</taxon>
        <taxon>Methanobacteriota</taxon>
        <taxon>Stenosarchaea group</taxon>
        <taxon>Halobacteria</taxon>
        <taxon>Halobacteriales</taxon>
        <taxon>Haloferacaceae</taxon>
        <taxon>Haloprofundus</taxon>
    </lineage>
</organism>
<dbReference type="STRING" id="1514971.AUR64_15035"/>
<reference evidence="3 4" key="1">
    <citation type="submission" date="2015-12" db="EMBL/GenBank/DDBJ databases">
        <title>Haloprofundus marisrubri gen. nov., sp. nov., an extremely halophilic archaeon isolated from the Discovery deep brine-seawater interface in the Red Sea.</title>
        <authorList>
            <person name="Zhang G."/>
            <person name="Stingl U."/>
            <person name="Rashid M."/>
        </authorList>
    </citation>
    <scope>NUCLEOTIDE SEQUENCE [LARGE SCALE GENOMIC DNA]</scope>
    <source>
        <strain evidence="3 4">SB9</strain>
    </source>
</reference>
<dbReference type="InterPro" id="IPR036473">
    <property type="entry name" value="Mopterin_CF_MoaD-rel_C_sf"/>
</dbReference>
<protein>
    <recommendedName>
        <fullName evidence="2">Molybdopterin cofactor biosynthesis MoaD-related C-terminal domain-containing protein</fullName>
    </recommendedName>
</protein>
<dbReference type="RefSeq" id="WP_058582263.1">
    <property type="nucleotide sequence ID" value="NZ_LOPU01000029.1"/>
</dbReference>
<dbReference type="EMBL" id="LOPU01000029">
    <property type="protein sequence ID" value="KTG09110.1"/>
    <property type="molecule type" value="Genomic_DNA"/>
</dbReference>